<protein>
    <recommendedName>
        <fullName evidence="4">Heme exporter protein D</fullName>
    </recommendedName>
</protein>
<accession>A0A7X5Y032</accession>
<dbReference type="RefSeq" id="WP_277600111.1">
    <property type="nucleotide sequence ID" value="NZ_BAAADY010000011.1"/>
</dbReference>
<organism evidence="2 3">
    <name type="scientific">Sphingomonas trueperi</name>
    <dbReference type="NCBI Taxonomy" id="53317"/>
    <lineage>
        <taxon>Bacteria</taxon>
        <taxon>Pseudomonadati</taxon>
        <taxon>Pseudomonadota</taxon>
        <taxon>Alphaproteobacteria</taxon>
        <taxon>Sphingomonadales</taxon>
        <taxon>Sphingomonadaceae</taxon>
        <taxon>Sphingomonas</taxon>
    </lineage>
</organism>
<reference evidence="2 3" key="1">
    <citation type="submission" date="2020-03" db="EMBL/GenBank/DDBJ databases">
        <title>Genomic Encyclopedia of Type Strains, Phase IV (KMG-IV): sequencing the most valuable type-strain genomes for metagenomic binning, comparative biology and taxonomic classification.</title>
        <authorList>
            <person name="Goeker M."/>
        </authorList>
    </citation>
    <scope>NUCLEOTIDE SEQUENCE [LARGE SCALE GENOMIC DNA]</scope>
    <source>
        <strain evidence="2 3">DSM 7225</strain>
    </source>
</reference>
<evidence type="ECO:0008006" key="4">
    <source>
        <dbReference type="Google" id="ProtNLM"/>
    </source>
</evidence>
<keyword evidence="1" id="KW-0472">Membrane</keyword>
<evidence type="ECO:0000313" key="3">
    <source>
        <dbReference type="Proteomes" id="UP000531251"/>
    </source>
</evidence>
<keyword evidence="1" id="KW-0812">Transmembrane</keyword>
<evidence type="ECO:0000256" key="1">
    <source>
        <dbReference type="SAM" id="Phobius"/>
    </source>
</evidence>
<dbReference type="EMBL" id="JAATJB010000009">
    <property type="protein sequence ID" value="NJB98574.1"/>
    <property type="molecule type" value="Genomic_DNA"/>
</dbReference>
<evidence type="ECO:0000313" key="2">
    <source>
        <dbReference type="EMBL" id="NJB98574.1"/>
    </source>
</evidence>
<keyword evidence="1" id="KW-1133">Transmembrane helix</keyword>
<gene>
    <name evidence="2" type="ORF">GGR89_002907</name>
</gene>
<feature type="transmembrane region" description="Helical" evidence="1">
    <location>
        <begin position="6"/>
        <end position="29"/>
    </location>
</feature>
<sequence>MNHWWFVTVAYLVVALGTGGLAAVSWWAMRRAEATADALGKRA</sequence>
<dbReference type="Proteomes" id="UP000531251">
    <property type="component" value="Unassembled WGS sequence"/>
</dbReference>
<comment type="caution">
    <text evidence="2">The sequence shown here is derived from an EMBL/GenBank/DDBJ whole genome shotgun (WGS) entry which is preliminary data.</text>
</comment>
<proteinExistence type="predicted"/>
<keyword evidence="3" id="KW-1185">Reference proteome</keyword>
<dbReference type="AlphaFoldDB" id="A0A7X5Y032"/>
<name>A0A7X5Y032_9SPHN</name>